<gene>
    <name evidence="1" type="ORF">PQR01_33810</name>
</gene>
<evidence type="ECO:0000313" key="2">
    <source>
        <dbReference type="Proteomes" id="UP001629235"/>
    </source>
</evidence>
<protein>
    <submittedName>
        <fullName evidence="1">Uncharacterized protein</fullName>
    </submittedName>
</protein>
<comment type="caution">
    <text evidence="1">The sequence shown here is derived from an EMBL/GenBank/DDBJ whole genome shotgun (WGS) entry which is preliminary data.</text>
</comment>
<sequence>MDAVRTSLESQQRFTLFLTAAWVPLPGVKRQAAMVAMKSGGPTVRSGAAYPVGVAGPIVFLYVLSALLKPNIVRPSPRLIETAALGRERHNGALTCAALQIAALLACA</sequence>
<dbReference type="Proteomes" id="UP001629235">
    <property type="component" value="Unassembled WGS sequence"/>
</dbReference>
<dbReference type="EMBL" id="JAQQDW010000110">
    <property type="protein sequence ID" value="MFM0108279.1"/>
    <property type="molecule type" value="Genomic_DNA"/>
</dbReference>
<organism evidence="1 2">
    <name type="scientific">Paraburkholderia rhynchosiae</name>
    <dbReference type="NCBI Taxonomy" id="487049"/>
    <lineage>
        <taxon>Bacteria</taxon>
        <taxon>Pseudomonadati</taxon>
        <taxon>Pseudomonadota</taxon>
        <taxon>Betaproteobacteria</taxon>
        <taxon>Burkholderiales</taxon>
        <taxon>Burkholderiaceae</taxon>
        <taxon>Paraburkholderia</taxon>
    </lineage>
</organism>
<evidence type="ECO:0000313" key="1">
    <source>
        <dbReference type="EMBL" id="MFM0108279.1"/>
    </source>
</evidence>
<name>A0ACC7NMQ9_9BURK</name>
<keyword evidence="2" id="KW-1185">Reference proteome</keyword>
<accession>A0ACC7NMQ9</accession>
<proteinExistence type="predicted"/>
<reference evidence="1 2" key="1">
    <citation type="journal article" date="2024" name="Chem. Sci.">
        <title>Discovery of megapolipeptins by genome mining of a Burkholderiales bacteria collection.</title>
        <authorList>
            <person name="Paulo B.S."/>
            <person name="Recchia M.J.J."/>
            <person name="Lee S."/>
            <person name="Fergusson C.H."/>
            <person name="Romanowski S.B."/>
            <person name="Hernandez A."/>
            <person name="Krull N."/>
            <person name="Liu D.Y."/>
            <person name="Cavanagh H."/>
            <person name="Bos A."/>
            <person name="Gray C.A."/>
            <person name="Murphy B.T."/>
            <person name="Linington R.G."/>
            <person name="Eustaquio A.S."/>
        </authorList>
    </citation>
    <scope>NUCLEOTIDE SEQUENCE [LARGE SCALE GENOMIC DNA]</scope>
    <source>
        <strain evidence="1 2">RL18-126-BIB-B</strain>
    </source>
</reference>